<protein>
    <submittedName>
        <fullName evidence="1">Uncharacterized protein</fullName>
    </submittedName>
</protein>
<evidence type="ECO:0000313" key="1">
    <source>
        <dbReference type="EMBL" id="KKL24203.1"/>
    </source>
</evidence>
<sequence length="39" mass="4603">DNVAAWRCNMAIKFMLGRNFRASRYRRDHVDAYAERANG</sequence>
<organism evidence="1">
    <name type="scientific">marine sediment metagenome</name>
    <dbReference type="NCBI Taxonomy" id="412755"/>
    <lineage>
        <taxon>unclassified sequences</taxon>
        <taxon>metagenomes</taxon>
        <taxon>ecological metagenomes</taxon>
    </lineage>
</organism>
<gene>
    <name evidence="1" type="ORF">LCGC14_2417700</name>
</gene>
<reference evidence="1" key="1">
    <citation type="journal article" date="2015" name="Nature">
        <title>Complex archaea that bridge the gap between prokaryotes and eukaryotes.</title>
        <authorList>
            <person name="Spang A."/>
            <person name="Saw J.H."/>
            <person name="Jorgensen S.L."/>
            <person name="Zaremba-Niedzwiedzka K."/>
            <person name="Martijn J."/>
            <person name="Lind A.E."/>
            <person name="van Eijk R."/>
            <person name="Schleper C."/>
            <person name="Guy L."/>
            <person name="Ettema T.J."/>
        </authorList>
    </citation>
    <scope>NUCLEOTIDE SEQUENCE</scope>
</reference>
<name>A0A0F9EK14_9ZZZZ</name>
<dbReference type="EMBL" id="LAZR01036682">
    <property type="protein sequence ID" value="KKL24203.1"/>
    <property type="molecule type" value="Genomic_DNA"/>
</dbReference>
<feature type="non-terminal residue" evidence="1">
    <location>
        <position position="1"/>
    </location>
</feature>
<dbReference type="AlphaFoldDB" id="A0A0F9EK14"/>
<accession>A0A0F9EK14</accession>
<proteinExistence type="predicted"/>
<comment type="caution">
    <text evidence="1">The sequence shown here is derived from an EMBL/GenBank/DDBJ whole genome shotgun (WGS) entry which is preliminary data.</text>
</comment>